<feature type="chain" id="PRO_5001521484" evidence="1">
    <location>
        <begin position="20"/>
        <end position="77"/>
    </location>
</feature>
<name>A0A023G104_AMBTT</name>
<organism evidence="2">
    <name type="scientific">Amblyomma triste</name>
    <name type="common">Neotropical tick</name>
    <dbReference type="NCBI Taxonomy" id="251400"/>
    <lineage>
        <taxon>Eukaryota</taxon>
        <taxon>Metazoa</taxon>
        <taxon>Ecdysozoa</taxon>
        <taxon>Arthropoda</taxon>
        <taxon>Chelicerata</taxon>
        <taxon>Arachnida</taxon>
        <taxon>Acari</taxon>
        <taxon>Parasitiformes</taxon>
        <taxon>Ixodida</taxon>
        <taxon>Ixodoidea</taxon>
        <taxon>Ixodidae</taxon>
        <taxon>Amblyomminae</taxon>
        <taxon>Amblyomma</taxon>
    </lineage>
</organism>
<evidence type="ECO:0000313" key="2">
    <source>
        <dbReference type="EMBL" id="JAC27394.1"/>
    </source>
</evidence>
<feature type="signal peptide" evidence="1">
    <location>
        <begin position="1"/>
        <end position="19"/>
    </location>
</feature>
<evidence type="ECO:0000256" key="1">
    <source>
        <dbReference type="SAM" id="SignalP"/>
    </source>
</evidence>
<protein>
    <submittedName>
        <fullName evidence="2">Putative secreted protein</fullName>
    </submittedName>
</protein>
<reference evidence="2" key="1">
    <citation type="submission" date="2014-03" db="EMBL/GenBank/DDBJ databases">
        <title>The sialotranscriptome of Amblyomma triste, Amblyomma parvum and Amblyomma cajennense ticks, uncovered by 454-based RNA-seq.</title>
        <authorList>
            <person name="Garcia G.R."/>
            <person name="Gardinassi L.G."/>
            <person name="Ribeiro J.M."/>
            <person name="Anatriello E."/>
            <person name="Ferreira B.R."/>
            <person name="Moreira H.N."/>
            <person name="Mafra C."/>
            <person name="Olegario M.M."/>
            <person name="Szabo P.J."/>
            <person name="Miranda-Santos I.K."/>
            <person name="Maruyama S.R."/>
        </authorList>
    </citation>
    <scope>NUCLEOTIDE SEQUENCE</scope>
    <source>
        <strain evidence="2">Mato Grasso do Sul</strain>
        <tissue evidence="2">Salivary glands</tissue>
    </source>
</reference>
<dbReference type="AlphaFoldDB" id="A0A023G104"/>
<sequence>MHFVTVMVLFLFQLFEERGGPVGQCCGDECKANGTCKSAMYKCRLQEEIRRNVTAGQLDFVKRMSRRNISVKTPSPQ</sequence>
<proteinExistence type="evidence at transcript level"/>
<accession>A0A023G104</accession>
<keyword evidence="1" id="KW-0732">Signal</keyword>
<dbReference type="EMBL" id="GBBM01008024">
    <property type="protein sequence ID" value="JAC27394.1"/>
    <property type="molecule type" value="mRNA"/>
</dbReference>